<dbReference type="InterPro" id="IPR019080">
    <property type="entry name" value="YqaJ_viral_recombinase"/>
</dbReference>
<evidence type="ECO:0000313" key="2">
    <source>
        <dbReference type="EMBL" id="MBV2144202.1"/>
    </source>
</evidence>
<dbReference type="InterPro" id="IPR051703">
    <property type="entry name" value="NF-kappa-B_Signaling_Reg"/>
</dbReference>
<accession>A0A949PMX6</accession>
<dbReference type="PANTHER" id="PTHR46609:SF6">
    <property type="entry name" value="EXONUCLEASE, PHAGE-TYPE_RECB, C-TERMINAL DOMAIN-CONTAINING PROTEIN-RELATED"/>
    <property type="match status" value="1"/>
</dbReference>
<dbReference type="CDD" id="cd22343">
    <property type="entry name" value="PDDEXK_lambda_exonuclease-like"/>
    <property type="match status" value="1"/>
</dbReference>
<dbReference type="Pfam" id="PF09588">
    <property type="entry name" value="YqaJ"/>
    <property type="match status" value="1"/>
</dbReference>
<dbReference type="InterPro" id="IPR017482">
    <property type="entry name" value="Lambda-type_endonuclease"/>
</dbReference>
<proteinExistence type="predicted"/>
<evidence type="ECO:0000259" key="1">
    <source>
        <dbReference type="Pfam" id="PF09588"/>
    </source>
</evidence>
<evidence type="ECO:0000313" key="3">
    <source>
        <dbReference type="Proteomes" id="UP000752297"/>
    </source>
</evidence>
<dbReference type="Proteomes" id="UP000752297">
    <property type="component" value="Unassembled WGS sequence"/>
</dbReference>
<reference evidence="2 3" key="1">
    <citation type="submission" date="2021-06" db="EMBL/GenBank/DDBJ databases">
        <title>Falsochrobactrum tianjin sp.nov., a new petroleum-degrading bacteria isolated from oily soils.</title>
        <authorList>
            <person name="Chen G."/>
            <person name="Chen H."/>
            <person name="Tian J."/>
            <person name="Qing J."/>
            <person name="Zhong L."/>
            <person name="Ma W."/>
            <person name="Song Y."/>
            <person name="Cui X."/>
            <person name="Yan B."/>
        </authorList>
    </citation>
    <scope>NUCLEOTIDE SEQUENCE [LARGE SCALE GENOMIC DNA]</scope>
    <source>
        <strain evidence="2 3">TDYN1</strain>
    </source>
</reference>
<comment type="caution">
    <text evidence="2">The sequence shown here is derived from an EMBL/GenBank/DDBJ whole genome shotgun (WGS) entry which is preliminary data.</text>
</comment>
<feature type="domain" description="YqaJ viral recombinase" evidence="1">
    <location>
        <begin position="10"/>
        <end position="151"/>
    </location>
</feature>
<name>A0A949PMX6_9HYPH</name>
<dbReference type="EMBL" id="JAHRVA010000005">
    <property type="protein sequence ID" value="MBV2144202.1"/>
    <property type="molecule type" value="Genomic_DNA"/>
</dbReference>
<dbReference type="NCBIfam" id="TIGR03033">
    <property type="entry name" value="phage_rel_nuc"/>
    <property type="match status" value="1"/>
</dbReference>
<dbReference type="AlphaFoldDB" id="A0A949PMX6"/>
<protein>
    <submittedName>
        <fullName evidence="2">YqaJ viral recombinase family protein</fullName>
    </submittedName>
</protein>
<dbReference type="PANTHER" id="PTHR46609">
    <property type="entry name" value="EXONUCLEASE, PHAGE-TYPE/RECB, C-TERMINAL DOMAIN-CONTAINING PROTEIN"/>
    <property type="match status" value="1"/>
</dbReference>
<keyword evidence="3" id="KW-1185">Reference proteome</keyword>
<organism evidence="2 3">
    <name type="scientific">Falsochrobactrum tianjinense</name>
    <dbReference type="NCBI Taxonomy" id="2706015"/>
    <lineage>
        <taxon>Bacteria</taxon>
        <taxon>Pseudomonadati</taxon>
        <taxon>Pseudomonadota</taxon>
        <taxon>Alphaproteobacteria</taxon>
        <taxon>Hyphomicrobiales</taxon>
        <taxon>Brucellaceae</taxon>
        <taxon>Falsochrobactrum</taxon>
    </lineage>
</organism>
<gene>
    <name evidence="2" type="ORF">KUG47_11930</name>
</gene>
<dbReference type="RefSeq" id="WP_217678205.1">
    <property type="nucleotide sequence ID" value="NZ_JAHRVA010000005.1"/>
</dbReference>
<sequence>MTDIVQGSAEWFAARLGCVTASRVADVIAKTKTGYGASRKNYLAELVLERLTGKAEETFTSSAMQWGTDNEPDARSAYQFEKNKRVVQVGFVAHPHIAMTGASPDGLVDDDGLLEIKCPNSATHLDTLRTSTIPARYITQMNWQMACTGRQWCDFASFDPRFPEHMRLFVKRLHRVDADIRALEIDVTLFLKEVDEAIADLAAEYPAFTEAA</sequence>